<comment type="similarity">
    <text evidence="1">Belongs to the N(4)/N(6)-methyltransferase family.</text>
</comment>
<dbReference type="HOGENOM" id="CLU_020164_1_1_7"/>
<proteinExistence type="inferred from homology"/>
<comment type="catalytic activity">
    <reaction evidence="6">
        <text>a 2'-deoxyadenosine in DNA + S-adenosyl-L-methionine = an N(6)-methyl-2'-deoxyadenosine in DNA + S-adenosyl-L-homocysteine + H(+)</text>
        <dbReference type="Rhea" id="RHEA:15197"/>
        <dbReference type="Rhea" id="RHEA-COMP:12418"/>
        <dbReference type="Rhea" id="RHEA-COMP:12419"/>
        <dbReference type="ChEBI" id="CHEBI:15378"/>
        <dbReference type="ChEBI" id="CHEBI:57856"/>
        <dbReference type="ChEBI" id="CHEBI:59789"/>
        <dbReference type="ChEBI" id="CHEBI:90615"/>
        <dbReference type="ChEBI" id="CHEBI:90616"/>
        <dbReference type="EC" id="2.1.1.72"/>
    </reaction>
</comment>
<evidence type="ECO:0000256" key="4">
    <source>
        <dbReference type="ARBA" id="ARBA00022679"/>
    </source>
</evidence>
<dbReference type="REBASE" id="15298">
    <property type="entry name" value="M.GurRORF4390P"/>
</dbReference>
<accession>A5G9R5</accession>
<evidence type="ECO:0000256" key="2">
    <source>
        <dbReference type="ARBA" id="ARBA00011900"/>
    </source>
</evidence>
<keyword evidence="4 8" id="KW-0808">Transferase</keyword>
<dbReference type="InterPro" id="IPR029063">
    <property type="entry name" value="SAM-dependent_MTases_sf"/>
</dbReference>
<dbReference type="GO" id="GO:0009007">
    <property type="term" value="F:site-specific DNA-methyltransferase (adenine-specific) activity"/>
    <property type="evidence" value="ECO:0007669"/>
    <property type="project" value="UniProtKB-EC"/>
</dbReference>
<dbReference type="GO" id="GO:0008170">
    <property type="term" value="F:N-methyltransferase activity"/>
    <property type="evidence" value="ECO:0007669"/>
    <property type="project" value="InterPro"/>
</dbReference>
<protein>
    <recommendedName>
        <fullName evidence="2">site-specific DNA-methyltransferase (adenine-specific)</fullName>
        <ecNumber evidence="2">2.1.1.72</ecNumber>
    </recommendedName>
</protein>
<keyword evidence="3 8" id="KW-0489">Methyltransferase</keyword>
<dbReference type="KEGG" id="gur:Gura_4390"/>
<dbReference type="EC" id="2.1.1.72" evidence="2"/>
<name>A5G9R5_GEOUR</name>
<reference evidence="8 9" key="1">
    <citation type="submission" date="2007-05" db="EMBL/GenBank/DDBJ databases">
        <title>Complete sequence of Geobacter uraniireducens Rf4.</title>
        <authorList>
            <consortium name="US DOE Joint Genome Institute"/>
            <person name="Copeland A."/>
            <person name="Lucas S."/>
            <person name="Lapidus A."/>
            <person name="Barry K."/>
            <person name="Detter J.C."/>
            <person name="Glavina del Rio T."/>
            <person name="Hammon N."/>
            <person name="Israni S."/>
            <person name="Dalin E."/>
            <person name="Tice H."/>
            <person name="Pitluck S."/>
            <person name="Chertkov O."/>
            <person name="Brettin T."/>
            <person name="Bruce D."/>
            <person name="Han C."/>
            <person name="Schmutz J."/>
            <person name="Larimer F."/>
            <person name="Land M."/>
            <person name="Hauser L."/>
            <person name="Kyrpides N."/>
            <person name="Mikhailova N."/>
            <person name="Shelobolina E."/>
            <person name="Aklujkar M."/>
            <person name="Lovley D."/>
            <person name="Richardson P."/>
        </authorList>
    </citation>
    <scope>NUCLEOTIDE SEQUENCE [LARGE SCALE GENOMIC DNA]</scope>
    <source>
        <strain evidence="8 9">Rf4</strain>
    </source>
</reference>
<evidence type="ECO:0000256" key="1">
    <source>
        <dbReference type="ARBA" id="ARBA00006594"/>
    </source>
</evidence>
<evidence type="ECO:0000259" key="7">
    <source>
        <dbReference type="Pfam" id="PF01555"/>
    </source>
</evidence>
<keyword evidence="9" id="KW-1185">Reference proteome</keyword>
<dbReference type="OrthoDB" id="9800801at2"/>
<evidence type="ECO:0000256" key="5">
    <source>
        <dbReference type="ARBA" id="ARBA00022691"/>
    </source>
</evidence>
<feature type="domain" description="DNA methylase N-4/N-6" evidence="7">
    <location>
        <begin position="61"/>
        <end position="386"/>
    </location>
</feature>
<gene>
    <name evidence="8" type="ordered locus">Gura_4390</name>
</gene>
<dbReference type="GO" id="GO:0032259">
    <property type="term" value="P:methylation"/>
    <property type="evidence" value="ECO:0007669"/>
    <property type="project" value="UniProtKB-KW"/>
</dbReference>
<dbReference type="InterPro" id="IPR002941">
    <property type="entry name" value="DNA_methylase_N4/N6"/>
</dbReference>
<evidence type="ECO:0000313" key="9">
    <source>
        <dbReference type="Proteomes" id="UP000006695"/>
    </source>
</evidence>
<evidence type="ECO:0000256" key="6">
    <source>
        <dbReference type="ARBA" id="ARBA00047942"/>
    </source>
</evidence>
<evidence type="ECO:0000313" key="8">
    <source>
        <dbReference type="EMBL" id="ABQ28533.1"/>
    </source>
</evidence>
<dbReference type="PROSITE" id="PS00092">
    <property type="entry name" value="N6_MTASE"/>
    <property type="match status" value="1"/>
</dbReference>
<dbReference type="GO" id="GO:0003677">
    <property type="term" value="F:DNA binding"/>
    <property type="evidence" value="ECO:0007669"/>
    <property type="project" value="InterPro"/>
</dbReference>
<dbReference type="EMBL" id="CP000698">
    <property type="protein sequence ID" value="ABQ28533.1"/>
    <property type="molecule type" value="Genomic_DNA"/>
</dbReference>
<dbReference type="STRING" id="351605.Gura_4390"/>
<dbReference type="InterPro" id="IPR002052">
    <property type="entry name" value="DNA_methylase_N6_adenine_CS"/>
</dbReference>
<keyword evidence="5" id="KW-0949">S-adenosyl-L-methionine</keyword>
<dbReference type="PRINTS" id="PR00506">
    <property type="entry name" value="D21N6MTFRASE"/>
</dbReference>
<organism evidence="8 9">
    <name type="scientific">Geotalea uraniireducens (strain Rf4)</name>
    <name type="common">Geobacter uraniireducens</name>
    <dbReference type="NCBI Taxonomy" id="351605"/>
    <lineage>
        <taxon>Bacteria</taxon>
        <taxon>Pseudomonadati</taxon>
        <taxon>Thermodesulfobacteriota</taxon>
        <taxon>Desulfuromonadia</taxon>
        <taxon>Geobacterales</taxon>
        <taxon>Geobacteraceae</taxon>
        <taxon>Geotalea</taxon>
    </lineage>
</organism>
<dbReference type="RefSeq" id="WP_011941159.1">
    <property type="nucleotide sequence ID" value="NC_009483.1"/>
</dbReference>
<dbReference type="Gene3D" id="3.40.50.150">
    <property type="entry name" value="Vaccinia Virus protein VP39"/>
    <property type="match status" value="1"/>
</dbReference>
<sequence>MPRLDWIGKKAVVNHHREVPFHLLRENPELSVGDPGSGNLLVQGDNLLALKALLPYYAGQVKCIYIDPPYNTGNEGWVYNDNVNSPEMREWLGRAVGKEAEDLSRHDKWLCMMYPRLALLREFLRDDGAIFISIDDNEVHFLRMMMDEIFGANNFLCSFAWEKRYSPPPDTKDIGYLHETLLAYRKSSKFQRNLLPLTFDQTGRYKNPDNDPRGPWQSMDYSCRYTASERPNLFYPIINRNTEEEIWPKETRVWAMSKEVHEKNEKENRIWWGKDGKSSTPRLKNFLSEIQQGMIPVSLLKHEVAGHTDEAAKELRALVPEVKFTPKPTRLIRHLMQISSDKDALILDSFAGSGTTGHAVLAQNASDGGNRRFILVEMDEHICRKITAQRLSRVSQGYEKVPALGGGFRFCELSEPLFDERGNIRSSVRFSDLARHVYFTETGEPLPATATLDNPLLGVHNGTAVYLLYNGILKDKTQRGGNVLTIAILAALPGHDGPKVIYGTACRIDHERQRREEIVFKQLPYKLKTGV</sequence>
<evidence type="ECO:0000256" key="3">
    <source>
        <dbReference type="ARBA" id="ARBA00022603"/>
    </source>
</evidence>
<dbReference type="InterPro" id="IPR002295">
    <property type="entry name" value="N4/N6-MTase_EcoPI_Mod-like"/>
</dbReference>
<dbReference type="Pfam" id="PF01555">
    <property type="entry name" value="N6_N4_Mtase"/>
    <property type="match status" value="1"/>
</dbReference>
<dbReference type="Proteomes" id="UP000006695">
    <property type="component" value="Chromosome"/>
</dbReference>
<dbReference type="SUPFAM" id="SSF53335">
    <property type="entry name" value="S-adenosyl-L-methionine-dependent methyltransferases"/>
    <property type="match status" value="1"/>
</dbReference>
<dbReference type="AlphaFoldDB" id="A5G9R5"/>